<accession>Q5QEU1</accession>
<name>Q5QEU1_ARAHY</name>
<proteinExistence type="evidence at transcript level"/>
<protein>
    <submittedName>
        <fullName evidence="1">Uncharacterized protein</fullName>
    </submittedName>
</protein>
<feature type="non-terminal residue" evidence="1">
    <location>
        <position position="1"/>
    </location>
</feature>
<sequence>MQPPSKYTSSSSSLTTLVCHVRRGKIKSYMPLCGNLYFDQFKFSGKHRVMCMVQNNTKN</sequence>
<evidence type="ECO:0000313" key="1">
    <source>
        <dbReference type="EMBL" id="AAV63562.1"/>
    </source>
</evidence>
<organism evidence="1">
    <name type="scientific">Arachis hypogaea</name>
    <name type="common">Peanut</name>
    <dbReference type="NCBI Taxonomy" id="3818"/>
    <lineage>
        <taxon>Eukaryota</taxon>
        <taxon>Viridiplantae</taxon>
        <taxon>Streptophyta</taxon>
        <taxon>Embryophyta</taxon>
        <taxon>Tracheophyta</taxon>
        <taxon>Spermatophyta</taxon>
        <taxon>Magnoliopsida</taxon>
        <taxon>eudicotyledons</taxon>
        <taxon>Gunneridae</taxon>
        <taxon>Pentapetalae</taxon>
        <taxon>rosids</taxon>
        <taxon>fabids</taxon>
        <taxon>Fabales</taxon>
        <taxon>Fabaceae</taxon>
        <taxon>Papilionoideae</taxon>
        <taxon>50 kb inversion clade</taxon>
        <taxon>dalbergioids sensu lato</taxon>
        <taxon>Dalbergieae</taxon>
        <taxon>Pterocarpus clade</taxon>
        <taxon>Arachis</taxon>
    </lineage>
</organism>
<dbReference type="EMBL" id="AY639026">
    <property type="protein sequence ID" value="AAV63562.1"/>
    <property type="molecule type" value="mRNA"/>
</dbReference>
<dbReference type="AlphaFoldDB" id="Q5QEU1"/>
<feature type="non-terminal residue" evidence="1">
    <location>
        <position position="59"/>
    </location>
</feature>
<reference evidence="1" key="1">
    <citation type="submission" date="2004-05" db="EMBL/GenBank/DDBJ databases">
        <title>Exogenous auxin-induced genes in Arachis hypogea cell suspension culture.</title>
        <authorList>
            <person name="Nag R."/>
            <person name="Chaudhuri S."/>
            <person name="Maity M."/>
            <person name="DasGupta M."/>
        </authorList>
    </citation>
    <scope>NUCLEOTIDE SEQUENCE</scope>
    <source>
        <tissue evidence="1">Cell suspension culture of cotyledonous origin</tissue>
    </source>
</reference>